<evidence type="ECO:0000256" key="1">
    <source>
        <dbReference type="SAM" id="SignalP"/>
    </source>
</evidence>
<accession>A0ABV2P1Z7</accession>
<keyword evidence="3" id="KW-1185">Reference proteome</keyword>
<sequence length="192" mass="20885">MLVVGFILCLGASMGIAFDDDAADALIRAANSACGVLRAEGGSSARPWSRRCRTSRAATGASSRTPAASDPVIAASWHPYCGDTHGSLVANSHSIRNCWKWLSKPRVSGHVRGFVHSQEPDRALPCDNTVPEVGLERDSRPWKRWEVAETCGIRASPTPIRSSSRWKVWTSSTLPFLSLNQGHAGRPRLRPR</sequence>
<organism evidence="2 3">
    <name type="scientific">Arthrobacter bambusae</name>
    <dbReference type="NCBI Taxonomy" id="1338426"/>
    <lineage>
        <taxon>Bacteria</taxon>
        <taxon>Bacillati</taxon>
        <taxon>Actinomycetota</taxon>
        <taxon>Actinomycetes</taxon>
        <taxon>Micrococcales</taxon>
        <taxon>Micrococcaceae</taxon>
        <taxon>Arthrobacter</taxon>
    </lineage>
</organism>
<name>A0ABV2P1Z7_9MICC</name>
<comment type="caution">
    <text evidence="2">The sequence shown here is derived from an EMBL/GenBank/DDBJ whole genome shotgun (WGS) entry which is preliminary data.</text>
</comment>
<gene>
    <name evidence="2" type="ORF">ABIE37_000467</name>
</gene>
<evidence type="ECO:0000313" key="2">
    <source>
        <dbReference type="EMBL" id="MET4538712.1"/>
    </source>
</evidence>
<evidence type="ECO:0000313" key="3">
    <source>
        <dbReference type="Proteomes" id="UP001549307"/>
    </source>
</evidence>
<proteinExistence type="predicted"/>
<feature type="chain" id="PRO_5045493331" evidence="1">
    <location>
        <begin position="18"/>
        <end position="192"/>
    </location>
</feature>
<reference evidence="2 3" key="1">
    <citation type="submission" date="2024-06" db="EMBL/GenBank/DDBJ databases">
        <title>Sorghum-associated microbial communities from plants grown in Nebraska, USA.</title>
        <authorList>
            <person name="Schachtman D."/>
        </authorList>
    </citation>
    <scope>NUCLEOTIDE SEQUENCE [LARGE SCALE GENOMIC DNA]</scope>
    <source>
        <strain evidence="2 3">3552</strain>
    </source>
</reference>
<dbReference type="EMBL" id="JBEPSN010000001">
    <property type="protein sequence ID" value="MET4538712.1"/>
    <property type="molecule type" value="Genomic_DNA"/>
</dbReference>
<keyword evidence="1" id="KW-0732">Signal</keyword>
<dbReference type="Proteomes" id="UP001549307">
    <property type="component" value="Unassembled WGS sequence"/>
</dbReference>
<feature type="signal peptide" evidence="1">
    <location>
        <begin position="1"/>
        <end position="17"/>
    </location>
</feature>
<protein>
    <submittedName>
        <fullName evidence="2">Uncharacterized protein</fullName>
    </submittedName>
</protein>